<gene>
    <name evidence="7 11" type="primary">rps3</name>
</gene>
<dbReference type="AlphaFoldDB" id="A0A0G3FD71"/>
<dbReference type="Pfam" id="PF07650">
    <property type="entry name" value="KH_2"/>
    <property type="match status" value="1"/>
</dbReference>
<dbReference type="InterPro" id="IPR015946">
    <property type="entry name" value="KH_dom-like_a/b"/>
</dbReference>
<keyword evidence="3 7" id="KW-0694">RNA-binding</keyword>
<comment type="similarity">
    <text evidence="1 7 8">Belongs to the universal ribosomal protein uS3 family.</text>
</comment>
<dbReference type="PROSITE" id="PS00548">
    <property type="entry name" value="RIBOSOMAL_S3"/>
    <property type="match status" value="1"/>
</dbReference>
<keyword evidence="9 11" id="KW-0934">Plastid</keyword>
<dbReference type="GO" id="GO:0009507">
    <property type="term" value="C:chloroplast"/>
    <property type="evidence" value="ECO:0007669"/>
    <property type="project" value="UniProtKB-SubCell"/>
</dbReference>
<dbReference type="SUPFAM" id="SSF54821">
    <property type="entry name" value="Ribosomal protein S3 C-terminal domain"/>
    <property type="match status" value="1"/>
</dbReference>
<dbReference type="PANTHER" id="PTHR11760:SF19">
    <property type="entry name" value="SMALL RIBOSOMAL SUBUNIT PROTEIN US3C"/>
    <property type="match status" value="1"/>
</dbReference>
<dbReference type="SMART" id="SM00322">
    <property type="entry name" value="KH"/>
    <property type="match status" value="1"/>
</dbReference>
<comment type="subcellular location">
    <subcellularLocation>
        <location evidence="7 9">Plastid</location>
        <location evidence="7 9">Chloroplast</location>
    </subcellularLocation>
</comment>
<evidence type="ECO:0000256" key="4">
    <source>
        <dbReference type="ARBA" id="ARBA00022980"/>
    </source>
</evidence>
<keyword evidence="9 11" id="KW-0150">Chloroplast</keyword>
<dbReference type="GeneID" id="24573249"/>
<dbReference type="InterPro" id="IPR036419">
    <property type="entry name" value="Ribosomal_S3_C_sf"/>
</dbReference>
<dbReference type="GO" id="GO:0006412">
    <property type="term" value="P:translation"/>
    <property type="evidence" value="ECO:0007669"/>
    <property type="project" value="UniProtKB-UniRule"/>
</dbReference>
<feature type="domain" description="KH type-2" evidence="10">
    <location>
        <begin position="39"/>
        <end position="112"/>
    </location>
</feature>
<dbReference type="CDD" id="cd02412">
    <property type="entry name" value="KH-II_30S_S3"/>
    <property type="match status" value="1"/>
</dbReference>
<dbReference type="Pfam" id="PF00189">
    <property type="entry name" value="Ribosomal_S3_C"/>
    <property type="match status" value="1"/>
</dbReference>
<dbReference type="PANTHER" id="PTHR11760">
    <property type="entry name" value="30S/40S RIBOSOMAL PROTEIN S3"/>
    <property type="match status" value="1"/>
</dbReference>
<dbReference type="GO" id="GO:0019843">
    <property type="term" value="F:rRNA binding"/>
    <property type="evidence" value="ECO:0007669"/>
    <property type="project" value="UniProtKB-UniRule"/>
</dbReference>
<dbReference type="EMBL" id="KP453743">
    <property type="protein sequence ID" value="AKJ83362.1"/>
    <property type="molecule type" value="Genomic_DNA"/>
</dbReference>
<reference evidence="11" key="1">
    <citation type="journal article" date="2015" name="J. Eukaryot. Microbiol.">
        <title>Chloroplast Genome Evolution in the Euglenaceae.</title>
        <authorList>
            <person name="Bennett M.S."/>
            <person name="Triemer R.E."/>
        </authorList>
    </citation>
    <scope>NUCLEOTIDE SEQUENCE</scope>
    <source>
        <strain evidence="11">UTEX 373</strain>
    </source>
</reference>
<evidence type="ECO:0000259" key="10">
    <source>
        <dbReference type="PROSITE" id="PS50823"/>
    </source>
</evidence>
<dbReference type="PROSITE" id="PS50823">
    <property type="entry name" value="KH_TYPE_2"/>
    <property type="match status" value="1"/>
</dbReference>
<evidence type="ECO:0000256" key="1">
    <source>
        <dbReference type="ARBA" id="ARBA00010761"/>
    </source>
</evidence>
<geneLocation type="chloroplast" evidence="11"/>
<evidence type="ECO:0000256" key="5">
    <source>
        <dbReference type="ARBA" id="ARBA00023274"/>
    </source>
</evidence>
<comment type="subunit">
    <text evidence="7 9">Part of the 30S ribosomal subunit.</text>
</comment>
<keyword evidence="2 7" id="KW-0699">rRNA-binding</keyword>
<dbReference type="InterPro" id="IPR004087">
    <property type="entry name" value="KH_dom"/>
</dbReference>
<dbReference type="InterPro" id="IPR001351">
    <property type="entry name" value="Ribosomal_uS3_C"/>
</dbReference>
<dbReference type="RefSeq" id="YP_009144915.1">
    <property type="nucleotide sequence ID" value="NC_027269.1"/>
</dbReference>
<protein>
    <recommendedName>
        <fullName evidence="6 7">Small ribosomal subunit protein uS3c</fullName>
    </recommendedName>
</protein>
<dbReference type="SUPFAM" id="SSF54814">
    <property type="entry name" value="Prokaryotic type KH domain (KH-domain type II)"/>
    <property type="match status" value="1"/>
</dbReference>
<dbReference type="HAMAP" id="MF_01309_B">
    <property type="entry name" value="Ribosomal_uS3_B"/>
    <property type="match status" value="1"/>
</dbReference>
<evidence type="ECO:0000256" key="7">
    <source>
        <dbReference type="HAMAP-Rule" id="MF_01309"/>
    </source>
</evidence>
<evidence type="ECO:0000256" key="6">
    <source>
        <dbReference type="ARBA" id="ARBA00035154"/>
    </source>
</evidence>
<evidence type="ECO:0000256" key="8">
    <source>
        <dbReference type="RuleBase" id="RU003624"/>
    </source>
</evidence>
<dbReference type="FunFam" id="3.30.300.20:FF:000001">
    <property type="entry name" value="30S ribosomal protein S3"/>
    <property type="match status" value="1"/>
</dbReference>
<dbReference type="GO" id="GO:0022627">
    <property type="term" value="C:cytosolic small ribosomal subunit"/>
    <property type="evidence" value="ECO:0007669"/>
    <property type="project" value="TreeGrafter"/>
</dbReference>
<evidence type="ECO:0000256" key="2">
    <source>
        <dbReference type="ARBA" id="ARBA00022730"/>
    </source>
</evidence>
<evidence type="ECO:0000313" key="11">
    <source>
        <dbReference type="EMBL" id="AKJ83362.1"/>
    </source>
</evidence>
<keyword evidence="4 7" id="KW-0689">Ribosomal protein</keyword>
<dbReference type="InterPro" id="IPR018280">
    <property type="entry name" value="Ribosomal_uS3_CS"/>
</dbReference>
<evidence type="ECO:0000256" key="9">
    <source>
        <dbReference type="RuleBase" id="RU003626"/>
    </source>
</evidence>
<dbReference type="InterPro" id="IPR057258">
    <property type="entry name" value="Ribosomal_uS3"/>
</dbReference>
<dbReference type="GO" id="GO:0003735">
    <property type="term" value="F:structural constituent of ribosome"/>
    <property type="evidence" value="ECO:0007669"/>
    <property type="project" value="InterPro"/>
</dbReference>
<name>A0A0G3FD71_EUGAN</name>
<dbReference type="Gene3D" id="3.30.1140.32">
    <property type="entry name" value="Ribosomal protein S3, C-terminal domain"/>
    <property type="match status" value="1"/>
</dbReference>
<organism evidence="11">
    <name type="scientific">Euglena anabaena</name>
    <name type="common">Euglenaria anabaena</name>
    <dbReference type="NCBI Taxonomy" id="38273"/>
    <lineage>
        <taxon>Eukaryota</taxon>
        <taxon>Discoba</taxon>
        <taxon>Euglenozoa</taxon>
        <taxon>Euglenida</taxon>
        <taxon>Spirocuta</taxon>
        <taxon>Euglenophyceae</taxon>
        <taxon>Euglenales</taxon>
        <taxon>Euglenaceae</taxon>
        <taxon>Euglenaria</taxon>
    </lineage>
</organism>
<dbReference type="InterPro" id="IPR009019">
    <property type="entry name" value="KH_sf_prok-type"/>
</dbReference>
<proteinExistence type="inferred from homology"/>
<dbReference type="Gene3D" id="3.30.300.20">
    <property type="match status" value="1"/>
</dbReference>
<accession>A0A0G3FD71</accession>
<evidence type="ECO:0000256" key="3">
    <source>
        <dbReference type="ARBA" id="ARBA00022884"/>
    </source>
</evidence>
<keyword evidence="5 7" id="KW-0687">Ribonucleoprotein</keyword>
<dbReference type="InterPro" id="IPR004044">
    <property type="entry name" value="KH_dom_type_2"/>
</dbReference>
<sequence>MGQKVHPIGFRIGVSKEHSSIWFAKSKSYFSFVQEDIFIRNYFFNKLLEAGIAKVEIKRKLGFLSINVYVTKPSLVVGTNGNQLNNLRKELSEKISLHFTSSNITINVIEILNPDSNSRVLAEFIRQQLEKRVPFRRIIKAAITRAQKAGVKGVKIQISGRLNGAEIARTEWFREGQVPLHTLKANIDYCSYKAQTLYGILGIKVWIYCV</sequence>
<dbReference type="NCBIfam" id="TIGR01009">
    <property type="entry name" value="rpsC_bact"/>
    <property type="match status" value="1"/>
</dbReference>
<dbReference type="InterPro" id="IPR005704">
    <property type="entry name" value="Ribosomal_uS3_bac-typ"/>
</dbReference>